<dbReference type="GO" id="GO:0016020">
    <property type="term" value="C:membrane"/>
    <property type="evidence" value="ECO:0007669"/>
    <property type="project" value="UniProtKB-ARBA"/>
</dbReference>
<feature type="transmembrane region" description="Helical" evidence="5">
    <location>
        <begin position="180"/>
        <end position="199"/>
    </location>
</feature>
<feature type="transmembrane region" description="Helical" evidence="5">
    <location>
        <begin position="400"/>
        <end position="420"/>
    </location>
</feature>
<name>A0A2D2DGR3_9BURK</name>
<dbReference type="PROSITE" id="PS50850">
    <property type="entry name" value="MFS"/>
    <property type="match status" value="1"/>
</dbReference>
<dbReference type="SUPFAM" id="SSF103473">
    <property type="entry name" value="MFS general substrate transporter"/>
    <property type="match status" value="1"/>
</dbReference>
<evidence type="ECO:0000313" key="7">
    <source>
        <dbReference type="EMBL" id="ATQ74182.1"/>
    </source>
</evidence>
<feature type="transmembrane region" description="Helical" evidence="5">
    <location>
        <begin position="62"/>
        <end position="83"/>
    </location>
</feature>
<reference evidence="7" key="1">
    <citation type="submission" date="2017-10" db="EMBL/GenBank/DDBJ databases">
        <title>Massilia psychrophilum sp. nov., a novel purple-pigmented bacterium isolated from Tianshan glacier, Xinjiang Municipality, China.</title>
        <authorList>
            <person name="Wang H."/>
        </authorList>
    </citation>
    <scope>NUCLEOTIDE SEQUENCE [LARGE SCALE GENOMIC DNA]</scope>
    <source>
        <strain evidence="7">B2</strain>
    </source>
</reference>
<dbReference type="PANTHER" id="PTHR43826:SF3">
    <property type="entry name" value="GLUCOSE-6-PHOSPHATE EXCHANGER SLC37A4"/>
    <property type="match status" value="1"/>
</dbReference>
<dbReference type="AlphaFoldDB" id="A0A2D2DGR3"/>
<accession>A0A2D2DGR3</accession>
<protein>
    <submittedName>
        <fullName evidence="7">MFS transporter</fullName>
    </submittedName>
</protein>
<feature type="transmembrane region" description="Helical" evidence="5">
    <location>
        <begin position="367"/>
        <end position="388"/>
    </location>
</feature>
<evidence type="ECO:0000256" key="5">
    <source>
        <dbReference type="SAM" id="Phobius"/>
    </source>
</evidence>
<dbReference type="GO" id="GO:0012505">
    <property type="term" value="C:endomembrane system"/>
    <property type="evidence" value="ECO:0007669"/>
    <property type="project" value="UniProtKB-SubCell"/>
</dbReference>
<dbReference type="GO" id="GO:0035435">
    <property type="term" value="P:phosphate ion transmembrane transport"/>
    <property type="evidence" value="ECO:0007669"/>
    <property type="project" value="TreeGrafter"/>
</dbReference>
<organism evidence="7 8">
    <name type="scientific">Massilia violaceinigra</name>
    <dbReference type="NCBI Taxonomy" id="2045208"/>
    <lineage>
        <taxon>Bacteria</taxon>
        <taxon>Pseudomonadati</taxon>
        <taxon>Pseudomonadota</taxon>
        <taxon>Betaproteobacteria</taxon>
        <taxon>Burkholderiales</taxon>
        <taxon>Oxalobacteraceae</taxon>
        <taxon>Telluria group</taxon>
        <taxon>Massilia</taxon>
    </lineage>
</organism>
<feature type="domain" description="Major facilitator superfamily (MFS) profile" evidence="6">
    <location>
        <begin position="25"/>
        <end position="425"/>
    </location>
</feature>
<evidence type="ECO:0000256" key="2">
    <source>
        <dbReference type="ARBA" id="ARBA00022692"/>
    </source>
</evidence>
<feature type="transmembrane region" description="Helical" evidence="5">
    <location>
        <begin position="275"/>
        <end position="295"/>
    </location>
</feature>
<feature type="transmembrane region" description="Helical" evidence="5">
    <location>
        <begin position="307"/>
        <end position="325"/>
    </location>
</feature>
<evidence type="ECO:0000256" key="4">
    <source>
        <dbReference type="ARBA" id="ARBA00023136"/>
    </source>
</evidence>
<dbReference type="Pfam" id="PF07690">
    <property type="entry name" value="MFS_1"/>
    <property type="match status" value="1"/>
</dbReference>
<evidence type="ECO:0000259" key="6">
    <source>
        <dbReference type="PROSITE" id="PS50850"/>
    </source>
</evidence>
<feature type="transmembrane region" description="Helical" evidence="5">
    <location>
        <begin position="149"/>
        <end position="174"/>
    </location>
</feature>
<evidence type="ECO:0000256" key="3">
    <source>
        <dbReference type="ARBA" id="ARBA00022989"/>
    </source>
</evidence>
<feature type="transmembrane region" description="Helical" evidence="5">
    <location>
        <begin position="234"/>
        <end position="255"/>
    </location>
</feature>
<feature type="transmembrane region" description="Helical" evidence="5">
    <location>
        <begin position="95"/>
        <end position="114"/>
    </location>
</feature>
<keyword evidence="4 5" id="KW-0472">Membrane</keyword>
<dbReference type="InterPro" id="IPR020846">
    <property type="entry name" value="MFS_dom"/>
</dbReference>
<comment type="subcellular location">
    <subcellularLocation>
        <location evidence="1">Endomembrane system</location>
        <topology evidence="1">Multi-pass membrane protein</topology>
    </subcellularLocation>
</comment>
<dbReference type="InterPro" id="IPR036259">
    <property type="entry name" value="MFS_trans_sf"/>
</dbReference>
<gene>
    <name evidence="7" type="ORF">CR152_06480</name>
</gene>
<dbReference type="Proteomes" id="UP000229897">
    <property type="component" value="Chromosome"/>
</dbReference>
<dbReference type="KEGG" id="mass:CR152_06480"/>
<keyword evidence="2 5" id="KW-0812">Transmembrane</keyword>
<keyword evidence="8" id="KW-1185">Reference proteome</keyword>
<feature type="transmembrane region" description="Helical" evidence="5">
    <location>
        <begin position="21"/>
        <end position="42"/>
    </location>
</feature>
<feature type="transmembrane region" description="Helical" evidence="5">
    <location>
        <begin position="331"/>
        <end position="355"/>
    </location>
</feature>
<dbReference type="Gene3D" id="1.20.1250.20">
    <property type="entry name" value="MFS general substrate transporter like domains"/>
    <property type="match status" value="1"/>
</dbReference>
<keyword evidence="3 5" id="KW-1133">Transmembrane helix</keyword>
<dbReference type="PANTHER" id="PTHR43826">
    <property type="entry name" value="GLUCOSE-6-PHOSPHATE EXCHANGER SLC37A4"/>
    <property type="match status" value="1"/>
</dbReference>
<dbReference type="GO" id="GO:0061513">
    <property type="term" value="F:glucose 6-phosphate:phosphate antiporter activity"/>
    <property type="evidence" value="ECO:0007669"/>
    <property type="project" value="TreeGrafter"/>
</dbReference>
<dbReference type="InterPro" id="IPR051337">
    <property type="entry name" value="OPA_Antiporter"/>
</dbReference>
<evidence type="ECO:0000256" key="1">
    <source>
        <dbReference type="ARBA" id="ARBA00004127"/>
    </source>
</evidence>
<evidence type="ECO:0000313" key="8">
    <source>
        <dbReference type="Proteomes" id="UP000229897"/>
    </source>
</evidence>
<feature type="transmembrane region" description="Helical" evidence="5">
    <location>
        <begin position="120"/>
        <end position="137"/>
    </location>
</feature>
<dbReference type="EMBL" id="CP024608">
    <property type="protein sequence ID" value="ATQ74182.1"/>
    <property type="molecule type" value="Genomic_DNA"/>
</dbReference>
<proteinExistence type="predicted"/>
<dbReference type="InterPro" id="IPR011701">
    <property type="entry name" value="MFS"/>
</dbReference>
<sequence length="430" mass="45475">MCSCRRSSCSKRVTAPLSGARAARVFLCFAFGYLLSYALRAVNAVIAPALVAEMHLSNADLGLLSSAYFVSFGAMQLPLGVWLDKYGARRTEASLLLCAALGAAVFASSSSLAGLWIGRALIGIGVSACLMAAFKAYRQWFPLERQSQLASWMLVAGTSGALTATVPVTLALPALGWRGIFWVVAALLLAVSGAIFFLLREVERQFDDGAAKGGTATGDAAPDGGYRRIFGSAYFWRMGVPGLLNHGIFFALQTLWAGPWMMTVLGKSAQQTGQILFAFNLVLLLSYLALGWAAPRLVARGWNTHRIIGIGIGGMVLAQAAMLFTSAPMAWLLWLLLAACVPVTTLVQSHVGLAFPAALAGRANSAYNLQLFIGAFATQWGFGVAVDLFKAHGVLAADAFRATLAVAVLLQAGALVFFLLNRAQPGNPST</sequence>